<proteinExistence type="predicted"/>
<keyword evidence="3" id="KW-1185">Reference proteome</keyword>
<dbReference type="InParanoid" id="A0A024GHU0"/>
<dbReference type="EMBL" id="CAIX01000122">
    <property type="protein sequence ID" value="CCI46286.1"/>
    <property type="molecule type" value="Genomic_DNA"/>
</dbReference>
<dbReference type="AlphaFoldDB" id="A0A024GHU0"/>
<feature type="transmembrane region" description="Helical" evidence="1">
    <location>
        <begin position="159"/>
        <end position="180"/>
    </location>
</feature>
<protein>
    <recommendedName>
        <fullName evidence="4">TLC domain-containing protein</fullName>
    </recommendedName>
</protein>
<keyword evidence="1" id="KW-0812">Transmembrane</keyword>
<feature type="transmembrane region" description="Helical" evidence="1">
    <location>
        <begin position="192"/>
        <end position="214"/>
    </location>
</feature>
<gene>
    <name evidence="2" type="ORF">BN9_072150</name>
</gene>
<accession>A0A024GHU0</accession>
<name>A0A024GHU0_9STRA</name>
<evidence type="ECO:0000313" key="2">
    <source>
        <dbReference type="EMBL" id="CCI46286.1"/>
    </source>
</evidence>
<dbReference type="Proteomes" id="UP000053237">
    <property type="component" value="Unassembled WGS sequence"/>
</dbReference>
<comment type="caution">
    <text evidence="2">The sequence shown here is derived from an EMBL/GenBank/DDBJ whole genome shotgun (WGS) entry which is preliminary data.</text>
</comment>
<reference evidence="2 3" key="1">
    <citation type="submission" date="2012-05" db="EMBL/GenBank/DDBJ databases">
        <title>Recombination and specialization in a pathogen metapopulation.</title>
        <authorList>
            <person name="Gardiner A."/>
            <person name="Kemen E."/>
            <person name="Schultz-Larsen T."/>
            <person name="MacLean D."/>
            <person name="Van Oosterhout C."/>
            <person name="Jones J.D.G."/>
        </authorList>
    </citation>
    <scope>NUCLEOTIDE SEQUENCE [LARGE SCALE GENOMIC DNA]</scope>
    <source>
        <strain evidence="2 3">Ac Nc2</strain>
    </source>
</reference>
<feature type="transmembrane region" description="Helical" evidence="1">
    <location>
        <begin position="46"/>
        <end position="67"/>
    </location>
</feature>
<evidence type="ECO:0000313" key="3">
    <source>
        <dbReference type="Proteomes" id="UP000053237"/>
    </source>
</evidence>
<keyword evidence="1" id="KW-0472">Membrane</keyword>
<evidence type="ECO:0000256" key="1">
    <source>
        <dbReference type="SAM" id="Phobius"/>
    </source>
</evidence>
<keyword evidence="1" id="KW-1133">Transmembrane helix</keyword>
<evidence type="ECO:0008006" key="4">
    <source>
        <dbReference type="Google" id="ProtNLM"/>
    </source>
</evidence>
<sequence length="226" mass="26297">MEKLNTNLEKDRFQDLTILSVLWLLIWTCCIYLIPAGSSGRNHTLIVNGIHGGVCTLVAVCTLYWNWTTTNSIAVTLSYFIVDLLAMIQSDGIKNIVKLRLSRLMDYLHHILGVVWGIIFFIQENSICDSTLGNPYVWMQTNEISTIFYNWFRLTNSNVAAVLFASSFFCSRIVFNTLYLVPRFLGECDVRYLYACMPFFVLQYAWFVMIVRKITRMFGFQRRKQN</sequence>
<feature type="transmembrane region" description="Helical" evidence="1">
    <location>
        <begin position="16"/>
        <end position="34"/>
    </location>
</feature>
<dbReference type="OrthoDB" id="148763at2759"/>
<organism evidence="2 3">
    <name type="scientific">Albugo candida</name>
    <dbReference type="NCBI Taxonomy" id="65357"/>
    <lineage>
        <taxon>Eukaryota</taxon>
        <taxon>Sar</taxon>
        <taxon>Stramenopiles</taxon>
        <taxon>Oomycota</taxon>
        <taxon>Peronosporomycetes</taxon>
        <taxon>Albuginales</taxon>
        <taxon>Albuginaceae</taxon>
        <taxon>Albugo</taxon>
    </lineage>
</organism>